<name>A0A3P3XMX8_9SPIR</name>
<protein>
    <recommendedName>
        <fullName evidence="4">Lipoprotein</fullName>
    </recommendedName>
</protein>
<keyword evidence="1" id="KW-0812">Transmembrane</keyword>
<keyword evidence="2" id="KW-0732">Signal</keyword>
<keyword evidence="1" id="KW-1133">Transmembrane helix</keyword>
<evidence type="ECO:0000256" key="2">
    <source>
        <dbReference type="SAM" id="SignalP"/>
    </source>
</evidence>
<feature type="chain" id="PRO_5017960473" description="Lipoprotein" evidence="2">
    <location>
        <begin position="20"/>
        <end position="95"/>
    </location>
</feature>
<reference evidence="3" key="1">
    <citation type="submission" date="2017-02" db="EMBL/GenBank/DDBJ databases">
        <authorList>
            <person name="Regsiter A."/>
            <person name="William W."/>
        </authorList>
    </citation>
    <scope>NUCLEOTIDE SEQUENCE</scope>
    <source>
        <strain evidence="3">BdmA 4</strain>
    </source>
</reference>
<sequence length="95" mass="10877">MKSKIIVIMLALCMLVVLSSCLPGDGKNTPERQANFFTGIWHGWIAPISLIIGIFDHNIRIYETHNTGWWYDFGFYMAVISGFGGLALTRRRRRD</sequence>
<dbReference type="PROSITE" id="PS51257">
    <property type="entry name" value="PROKAR_LIPOPROTEIN"/>
    <property type="match status" value="1"/>
</dbReference>
<dbReference type="EMBL" id="FWDO01000004">
    <property type="protein sequence ID" value="SLM17637.1"/>
    <property type="molecule type" value="Genomic_DNA"/>
</dbReference>
<proteinExistence type="predicted"/>
<accession>A0A3P3XMX8</accession>
<feature type="signal peptide" evidence="2">
    <location>
        <begin position="1"/>
        <end position="19"/>
    </location>
</feature>
<evidence type="ECO:0000313" key="3">
    <source>
        <dbReference type="EMBL" id="SLM17637.1"/>
    </source>
</evidence>
<evidence type="ECO:0000256" key="1">
    <source>
        <dbReference type="SAM" id="Phobius"/>
    </source>
</evidence>
<dbReference type="AlphaFoldDB" id="A0A3P3XMX8"/>
<keyword evidence="1" id="KW-0472">Membrane</keyword>
<evidence type="ECO:0008006" key="4">
    <source>
        <dbReference type="Google" id="ProtNLM"/>
    </source>
</evidence>
<organism evidence="3">
    <name type="scientific">uncultured spirochete</name>
    <dbReference type="NCBI Taxonomy" id="156406"/>
    <lineage>
        <taxon>Bacteria</taxon>
        <taxon>Pseudomonadati</taxon>
        <taxon>Spirochaetota</taxon>
        <taxon>Spirochaetia</taxon>
        <taxon>Spirochaetales</taxon>
        <taxon>environmental samples</taxon>
    </lineage>
</organism>
<feature type="transmembrane region" description="Helical" evidence="1">
    <location>
        <begin position="69"/>
        <end position="89"/>
    </location>
</feature>
<gene>
    <name evidence="3" type="ORF">SPIRO4BDMA_40206</name>
</gene>